<dbReference type="InterPro" id="IPR036823">
    <property type="entry name" value="Ribosomal_uS7_dom_sf"/>
</dbReference>
<keyword evidence="2" id="KW-0689">Ribosomal protein</keyword>
<dbReference type="InterPro" id="IPR023798">
    <property type="entry name" value="Ribosomal_uS7_dom"/>
</dbReference>
<organism evidence="5 6">
    <name type="scientific">Diversispora epigaea</name>
    <dbReference type="NCBI Taxonomy" id="1348612"/>
    <lineage>
        <taxon>Eukaryota</taxon>
        <taxon>Fungi</taxon>
        <taxon>Fungi incertae sedis</taxon>
        <taxon>Mucoromycota</taxon>
        <taxon>Glomeromycotina</taxon>
        <taxon>Glomeromycetes</taxon>
        <taxon>Diversisporales</taxon>
        <taxon>Diversisporaceae</taxon>
        <taxon>Diversispora</taxon>
    </lineage>
</organism>
<dbReference type="OrthoDB" id="9972728at2759"/>
<reference evidence="5 6" key="1">
    <citation type="submission" date="2018-08" db="EMBL/GenBank/DDBJ databases">
        <title>Genome and evolution of the arbuscular mycorrhizal fungus Diversispora epigaea (formerly Glomus versiforme) and its bacterial endosymbionts.</title>
        <authorList>
            <person name="Sun X."/>
            <person name="Fei Z."/>
            <person name="Harrison M."/>
        </authorList>
    </citation>
    <scope>NUCLEOTIDE SEQUENCE [LARGE SCALE GENOMIC DNA]</scope>
    <source>
        <strain evidence="5 6">IT104</strain>
    </source>
</reference>
<evidence type="ECO:0000259" key="4">
    <source>
        <dbReference type="Pfam" id="PF00177"/>
    </source>
</evidence>
<dbReference type="GO" id="GO:1990904">
    <property type="term" value="C:ribonucleoprotein complex"/>
    <property type="evidence" value="ECO:0007669"/>
    <property type="project" value="UniProtKB-KW"/>
</dbReference>
<name>A0A397H633_9GLOM</name>
<dbReference type="EMBL" id="PQFF01000353">
    <property type="protein sequence ID" value="RHZ56883.1"/>
    <property type="molecule type" value="Genomic_DNA"/>
</dbReference>
<evidence type="ECO:0000256" key="2">
    <source>
        <dbReference type="ARBA" id="ARBA00022980"/>
    </source>
</evidence>
<evidence type="ECO:0000313" key="5">
    <source>
        <dbReference type="EMBL" id="RHZ56883.1"/>
    </source>
</evidence>
<feature type="domain" description="Small ribosomal subunit protein uS7" evidence="4">
    <location>
        <begin position="13"/>
        <end position="85"/>
    </location>
</feature>
<keyword evidence="6" id="KW-1185">Reference proteome</keyword>
<dbReference type="Gene3D" id="1.10.455.10">
    <property type="entry name" value="Ribosomal protein S7 domain"/>
    <property type="match status" value="1"/>
</dbReference>
<evidence type="ECO:0000256" key="1">
    <source>
        <dbReference type="ARBA" id="ARBA00007151"/>
    </source>
</evidence>
<dbReference type="Proteomes" id="UP000266861">
    <property type="component" value="Unassembled WGS sequence"/>
</dbReference>
<dbReference type="STRING" id="1348612.A0A397H633"/>
<dbReference type="GO" id="GO:0005840">
    <property type="term" value="C:ribosome"/>
    <property type="evidence" value="ECO:0007669"/>
    <property type="project" value="UniProtKB-KW"/>
</dbReference>
<sequence>MEKSSCPTLCSLKIRKQTNNNPYRIIKASIEKTSPLIRLIGYKQNSKNIQIPIPLNELQKRHKAIKWKLSASDKRSGKKFSEKLAVINGITTKRIIDEEGLEEAFEADPFAEFASVDFIEVSAFTIETSVIRE</sequence>
<keyword evidence="3" id="KW-0687">Ribonucleoprotein</keyword>
<accession>A0A397H633</accession>
<protein>
    <recommendedName>
        <fullName evidence="4">Small ribosomal subunit protein uS7 domain-containing protein</fullName>
    </recommendedName>
</protein>
<gene>
    <name evidence="5" type="ORF">Glove_396g100</name>
</gene>
<dbReference type="Pfam" id="PF00177">
    <property type="entry name" value="Ribosomal_S7"/>
    <property type="match status" value="1"/>
</dbReference>
<evidence type="ECO:0000256" key="3">
    <source>
        <dbReference type="ARBA" id="ARBA00023274"/>
    </source>
</evidence>
<dbReference type="AlphaFoldDB" id="A0A397H633"/>
<dbReference type="SUPFAM" id="SSF47973">
    <property type="entry name" value="Ribosomal protein S7"/>
    <property type="match status" value="1"/>
</dbReference>
<comment type="similarity">
    <text evidence="1">Belongs to the universal ribosomal protein uS7 family.</text>
</comment>
<comment type="caution">
    <text evidence="5">The sequence shown here is derived from an EMBL/GenBank/DDBJ whole genome shotgun (WGS) entry which is preliminary data.</text>
</comment>
<evidence type="ECO:0000313" key="6">
    <source>
        <dbReference type="Proteomes" id="UP000266861"/>
    </source>
</evidence>
<proteinExistence type="inferred from homology"/>